<dbReference type="Gene3D" id="3.40.50.720">
    <property type="entry name" value="NAD(P)-binding Rossmann-like Domain"/>
    <property type="match status" value="2"/>
</dbReference>
<evidence type="ECO:0000256" key="3">
    <source>
        <dbReference type="ARBA" id="ARBA00012897"/>
    </source>
</evidence>
<dbReference type="InterPro" id="IPR036291">
    <property type="entry name" value="NAD(P)-bd_dom_sf"/>
</dbReference>
<dbReference type="InterPro" id="IPR007698">
    <property type="entry name" value="AlaDH/PNT_NAD(H)-bd"/>
</dbReference>
<comment type="similarity">
    <text evidence="2 6">Belongs to the AlaDH/PNT family.</text>
</comment>
<evidence type="ECO:0000313" key="14">
    <source>
        <dbReference type="Proteomes" id="UP000426246"/>
    </source>
</evidence>
<comment type="catalytic activity">
    <reaction evidence="6">
        <text>L-alanine + NAD(+) + H2O = pyruvate + NH4(+) + NADH + H(+)</text>
        <dbReference type="Rhea" id="RHEA:18405"/>
        <dbReference type="ChEBI" id="CHEBI:15361"/>
        <dbReference type="ChEBI" id="CHEBI:15377"/>
        <dbReference type="ChEBI" id="CHEBI:15378"/>
        <dbReference type="ChEBI" id="CHEBI:28938"/>
        <dbReference type="ChEBI" id="CHEBI:57540"/>
        <dbReference type="ChEBI" id="CHEBI:57945"/>
        <dbReference type="ChEBI" id="CHEBI:57972"/>
        <dbReference type="EC" id="1.4.1.1"/>
    </reaction>
</comment>
<dbReference type="CDD" id="cd05305">
    <property type="entry name" value="L-AlaDH"/>
    <property type="match status" value="1"/>
</dbReference>
<dbReference type="EC" id="1.4.1.1" evidence="3 6"/>
<feature type="binding site" evidence="9">
    <location>
        <position position="203"/>
    </location>
    <ligand>
        <name>NAD(+)</name>
        <dbReference type="ChEBI" id="CHEBI:57540"/>
    </ligand>
</feature>
<dbReference type="PROSITE" id="PS00837">
    <property type="entry name" value="ALADH_PNT_2"/>
    <property type="match status" value="1"/>
</dbReference>
<dbReference type="FunFam" id="3.40.50.720:FF:000049">
    <property type="entry name" value="Alanine dehydrogenase"/>
    <property type="match status" value="1"/>
</dbReference>
<feature type="binding site" evidence="8">
    <location>
        <position position="75"/>
    </location>
    <ligand>
        <name>substrate</name>
    </ligand>
</feature>
<comment type="pathway">
    <text evidence="1">Amino-acid degradation; L-alanine degradation via dehydrogenase pathway; NH(3) and pyruvate from L-alanine: step 1/1.</text>
</comment>
<feature type="binding site" evidence="9">
    <location>
        <position position="134"/>
    </location>
    <ligand>
        <name>NAD(+)</name>
        <dbReference type="ChEBI" id="CHEBI:57540"/>
    </ligand>
</feature>
<feature type="binding site" evidence="9">
    <location>
        <begin position="239"/>
        <end position="240"/>
    </location>
    <ligand>
        <name>NAD(+)</name>
        <dbReference type="ChEBI" id="CHEBI:57540"/>
    </ligand>
</feature>
<dbReference type="PANTHER" id="PTHR42795">
    <property type="entry name" value="ALANINE DEHYDROGENASE"/>
    <property type="match status" value="1"/>
</dbReference>
<evidence type="ECO:0000313" key="13">
    <source>
        <dbReference type="EMBL" id="QGQ95975.1"/>
    </source>
</evidence>
<feature type="active site" description="Proton donor/acceptor" evidence="7">
    <location>
        <position position="270"/>
    </location>
</feature>
<evidence type="ECO:0000256" key="8">
    <source>
        <dbReference type="PIRSR" id="PIRSR000183-2"/>
    </source>
</evidence>
<evidence type="ECO:0000256" key="10">
    <source>
        <dbReference type="PIRSR" id="PIRSR000183-4"/>
    </source>
</evidence>
<feature type="domain" description="Alanine dehydrogenase/pyridine nucleotide transhydrogenase NAD(H)-binding" evidence="11">
    <location>
        <begin position="149"/>
        <end position="298"/>
    </location>
</feature>
<feature type="active site" description="Proton donor/acceptor" evidence="7">
    <location>
        <position position="96"/>
    </location>
</feature>
<dbReference type="SMART" id="SM01003">
    <property type="entry name" value="AlaDh_PNT_N"/>
    <property type="match status" value="1"/>
</dbReference>
<evidence type="ECO:0000259" key="12">
    <source>
        <dbReference type="SMART" id="SM01003"/>
    </source>
</evidence>
<evidence type="ECO:0000256" key="4">
    <source>
        <dbReference type="ARBA" id="ARBA00023002"/>
    </source>
</evidence>
<evidence type="ECO:0000256" key="1">
    <source>
        <dbReference type="ARBA" id="ARBA00005206"/>
    </source>
</evidence>
<dbReference type="SUPFAM" id="SSF52283">
    <property type="entry name" value="Formate/glycerate dehydrogenase catalytic domain-like"/>
    <property type="match status" value="1"/>
</dbReference>
<evidence type="ECO:0000256" key="2">
    <source>
        <dbReference type="ARBA" id="ARBA00005689"/>
    </source>
</evidence>
<dbReference type="GO" id="GO:0000166">
    <property type="term" value="F:nucleotide binding"/>
    <property type="evidence" value="ECO:0007669"/>
    <property type="project" value="UniProtKB-KW"/>
</dbReference>
<keyword evidence="9" id="KW-0547">Nucleotide-binding</keyword>
<dbReference type="Pfam" id="PF01262">
    <property type="entry name" value="AlaDh_PNT_C"/>
    <property type="match status" value="1"/>
</dbReference>
<dbReference type="RefSeq" id="WP_155701012.1">
    <property type="nucleotide sequence ID" value="NZ_CP034235.1"/>
</dbReference>
<dbReference type="AlphaFoldDB" id="A0A6B8RK59"/>
<dbReference type="KEGG" id="ppsc:EHS13_14375"/>
<name>A0A6B8RK59_9BACL</name>
<feature type="binding site" evidence="10">
    <location>
        <position position="324"/>
    </location>
    <ligand>
        <name>Mg(2+)</name>
        <dbReference type="ChEBI" id="CHEBI:18420"/>
    </ligand>
</feature>
<dbReference type="EMBL" id="CP034235">
    <property type="protein sequence ID" value="QGQ95975.1"/>
    <property type="molecule type" value="Genomic_DNA"/>
</dbReference>
<dbReference type="InterPro" id="IPR008143">
    <property type="entry name" value="Ala_DH/PNT_CS2"/>
</dbReference>
<dbReference type="PIRSF" id="PIRSF000183">
    <property type="entry name" value="Alanine_dh"/>
    <property type="match status" value="1"/>
</dbReference>
<dbReference type="NCBIfam" id="TIGR00518">
    <property type="entry name" value="alaDH"/>
    <property type="match status" value="1"/>
</dbReference>
<evidence type="ECO:0000256" key="9">
    <source>
        <dbReference type="PIRSR" id="PIRSR000183-3"/>
    </source>
</evidence>
<dbReference type="GO" id="GO:0046872">
    <property type="term" value="F:metal ion binding"/>
    <property type="evidence" value="ECO:0007669"/>
    <property type="project" value="UniProtKB-KW"/>
</dbReference>
<evidence type="ECO:0000256" key="7">
    <source>
        <dbReference type="PIRSR" id="PIRSR000183-1"/>
    </source>
</evidence>
<dbReference type="InterPro" id="IPR008141">
    <property type="entry name" value="Ala_DH"/>
</dbReference>
<dbReference type="Pfam" id="PF05222">
    <property type="entry name" value="AlaDh_PNT_N"/>
    <property type="match status" value="1"/>
</dbReference>
<dbReference type="InterPro" id="IPR007886">
    <property type="entry name" value="AlaDH/PNT_N"/>
</dbReference>
<feature type="binding site" evidence="9">
    <location>
        <position position="280"/>
    </location>
    <ligand>
        <name>NAD(+)</name>
        <dbReference type="ChEBI" id="CHEBI:57540"/>
    </ligand>
</feature>
<keyword evidence="4 6" id="KW-0560">Oxidoreductase</keyword>
<feature type="binding site" evidence="9">
    <location>
        <begin position="299"/>
        <end position="302"/>
    </location>
    <ligand>
        <name>NAD(+)</name>
        <dbReference type="ChEBI" id="CHEBI:57540"/>
    </ligand>
</feature>
<keyword evidence="5 6" id="KW-0520">NAD</keyword>
<keyword evidence="10" id="KW-0479">Metal-binding</keyword>
<gene>
    <name evidence="13" type="primary">ald</name>
    <name evidence="13" type="ORF">EHS13_14375</name>
</gene>
<comment type="cofactor">
    <cofactor evidence="10">
        <name>Mg(2+)</name>
        <dbReference type="ChEBI" id="CHEBI:18420"/>
    </cofactor>
    <text evidence="10">Binds 1 Mg(2+) ion per subunit.</text>
</comment>
<dbReference type="GO" id="GO:0005886">
    <property type="term" value="C:plasma membrane"/>
    <property type="evidence" value="ECO:0007669"/>
    <property type="project" value="TreeGrafter"/>
</dbReference>
<protein>
    <recommendedName>
        <fullName evidence="3 6">Alanine dehydrogenase</fullName>
        <ecNumber evidence="3 6">1.4.1.1</ecNumber>
    </recommendedName>
</protein>
<reference evidence="14" key="1">
    <citation type="submission" date="2018-11" db="EMBL/GenBank/DDBJ databases">
        <title>Complete genome sequence of Paenibacillus sp. ML311-T8.</title>
        <authorList>
            <person name="Nam Y.-D."/>
            <person name="Kang J."/>
            <person name="Chung W.-H."/>
            <person name="Park Y.S."/>
        </authorList>
    </citation>
    <scope>NUCLEOTIDE SEQUENCE [LARGE SCALE GENOMIC DNA]</scope>
    <source>
        <strain evidence="14">ML311-T8</strain>
    </source>
</reference>
<accession>A0A6B8RK59</accession>
<evidence type="ECO:0000256" key="6">
    <source>
        <dbReference type="PIRNR" id="PIRNR000183"/>
    </source>
</evidence>
<feature type="binding site" evidence="8">
    <location>
        <position position="15"/>
    </location>
    <ligand>
        <name>substrate</name>
    </ligand>
</feature>
<feature type="binding site" evidence="9">
    <location>
        <begin position="267"/>
        <end position="270"/>
    </location>
    <ligand>
        <name>NAD(+)</name>
        <dbReference type="ChEBI" id="CHEBI:57540"/>
    </ligand>
</feature>
<dbReference type="GO" id="GO:0042853">
    <property type="term" value="P:L-alanine catabolic process"/>
    <property type="evidence" value="ECO:0007669"/>
    <property type="project" value="UniProtKB-UniPathway"/>
</dbReference>
<dbReference type="SUPFAM" id="SSF51735">
    <property type="entry name" value="NAD(P)-binding Rossmann-fold domains"/>
    <property type="match status" value="1"/>
</dbReference>
<keyword evidence="10" id="KW-0460">Magnesium</keyword>
<evidence type="ECO:0000256" key="5">
    <source>
        <dbReference type="ARBA" id="ARBA00023027"/>
    </source>
</evidence>
<sequence>MRIGVPKEIKNNEFRVALTPSGVSMLRKSSHSVYIEQGAGEGSGFIDEEYRLAGAEVLSLASEVWERSEMIIKVKEPLPAEYPYFKKNQILFTYLHLAAAGDLTEALLKQQVAGIAYETIQLANGSLPLLTPMSEVAGRMSVQVGAQFLEKYYGGRGILLGGVPGVPPADVIILGGGIVGTHAAKMALGLGANVVVIERSAERMRYLDDVFGGRLRTLMSNPLNIANAVQKADLLIGAVLIPGARAPKLVTEEMVRTMKPGSVIVDVAVDQGGTIETIDRVTTHSEPTYVKHGVVHYAVANMPGAVPRTSTFALTNATISYALELANKGLEKALLESNALSLGVNTYGGHVTFAAVAEAVGRPYTPLHTLLHNDAASEGLNSPS</sequence>
<dbReference type="OrthoDB" id="9804592at2"/>
<feature type="binding site" evidence="9">
    <location>
        <position position="220"/>
    </location>
    <ligand>
        <name>NAD(+)</name>
        <dbReference type="ChEBI" id="CHEBI:57540"/>
    </ligand>
</feature>
<dbReference type="PANTHER" id="PTHR42795:SF1">
    <property type="entry name" value="ALANINE DEHYDROGENASE"/>
    <property type="match status" value="1"/>
</dbReference>
<dbReference type="Proteomes" id="UP000426246">
    <property type="component" value="Chromosome"/>
</dbReference>
<dbReference type="SMART" id="SM01002">
    <property type="entry name" value="AlaDh_PNT_C"/>
    <property type="match status" value="1"/>
</dbReference>
<dbReference type="GO" id="GO:0000286">
    <property type="term" value="F:alanine dehydrogenase activity"/>
    <property type="evidence" value="ECO:0007669"/>
    <property type="project" value="UniProtKB-UniRule"/>
</dbReference>
<evidence type="ECO:0000259" key="11">
    <source>
        <dbReference type="SMART" id="SM01002"/>
    </source>
</evidence>
<dbReference type="UniPathway" id="UPA00527">
    <property type="reaction ID" value="UER00585"/>
</dbReference>
<keyword evidence="14" id="KW-1185">Reference proteome</keyword>
<feature type="domain" description="Alanine dehydrogenase/pyridine nucleotide transhydrogenase N-terminal" evidence="12">
    <location>
        <begin position="4"/>
        <end position="137"/>
    </location>
</feature>
<proteinExistence type="inferred from homology"/>
<organism evidence="13 14">
    <name type="scientific">Paenibacillus psychroresistens</name>
    <dbReference type="NCBI Taxonomy" id="1778678"/>
    <lineage>
        <taxon>Bacteria</taxon>
        <taxon>Bacillati</taxon>
        <taxon>Bacillota</taxon>
        <taxon>Bacilli</taxon>
        <taxon>Bacillales</taxon>
        <taxon>Paenibacillaceae</taxon>
        <taxon>Paenibacillus</taxon>
    </lineage>
</organism>